<evidence type="ECO:0000256" key="1">
    <source>
        <dbReference type="SAM" id="MobiDB-lite"/>
    </source>
</evidence>
<feature type="compositionally biased region" description="Basic and acidic residues" evidence="1">
    <location>
        <begin position="18"/>
        <end position="43"/>
    </location>
</feature>
<protein>
    <submittedName>
        <fullName evidence="2">Uncharacterized protein</fullName>
    </submittedName>
</protein>
<accession>A0A8T1L716</accession>
<proteinExistence type="predicted"/>
<organism evidence="2 3">
    <name type="scientific">Phytophthora cactorum</name>
    <dbReference type="NCBI Taxonomy" id="29920"/>
    <lineage>
        <taxon>Eukaryota</taxon>
        <taxon>Sar</taxon>
        <taxon>Stramenopiles</taxon>
        <taxon>Oomycota</taxon>
        <taxon>Peronosporomycetes</taxon>
        <taxon>Peronosporales</taxon>
        <taxon>Peronosporaceae</taxon>
        <taxon>Phytophthora</taxon>
    </lineage>
</organism>
<evidence type="ECO:0000313" key="2">
    <source>
        <dbReference type="EMBL" id="KAG2944003.1"/>
    </source>
</evidence>
<dbReference type="AlphaFoldDB" id="A0A8T1L716"/>
<feature type="region of interest" description="Disordered" evidence="1">
    <location>
        <begin position="1"/>
        <end position="43"/>
    </location>
</feature>
<name>A0A8T1L716_9STRA</name>
<reference evidence="2" key="1">
    <citation type="submission" date="2018-10" db="EMBL/GenBank/DDBJ databases">
        <title>Effector identification in a new, highly contiguous assembly of the strawberry crown rot pathogen Phytophthora cactorum.</title>
        <authorList>
            <person name="Armitage A.D."/>
            <person name="Nellist C.F."/>
            <person name="Bates H."/>
            <person name="Vickerstaff R.J."/>
            <person name="Harrison R.J."/>
        </authorList>
    </citation>
    <scope>NUCLEOTIDE SEQUENCE</scope>
    <source>
        <strain evidence="2">4040</strain>
    </source>
</reference>
<dbReference type="EMBL" id="RCMK01000208">
    <property type="protein sequence ID" value="KAG2944003.1"/>
    <property type="molecule type" value="Genomic_DNA"/>
</dbReference>
<dbReference type="Proteomes" id="UP000736787">
    <property type="component" value="Unassembled WGS sequence"/>
</dbReference>
<sequence length="43" mass="4650">MLGKSSLGEKIGCYQRAPEVHSNDKVDTAREDGAGTTRRTADQ</sequence>
<evidence type="ECO:0000313" key="3">
    <source>
        <dbReference type="Proteomes" id="UP000736787"/>
    </source>
</evidence>
<comment type="caution">
    <text evidence="2">The sequence shown here is derived from an EMBL/GenBank/DDBJ whole genome shotgun (WGS) entry which is preliminary data.</text>
</comment>
<gene>
    <name evidence="2" type="ORF">PC117_g9214</name>
</gene>